<feature type="region of interest" description="Disordered" evidence="1">
    <location>
        <begin position="96"/>
        <end position="155"/>
    </location>
</feature>
<dbReference type="Proteomes" id="UP000000763">
    <property type="component" value="Chromosome 8"/>
</dbReference>
<dbReference type="EMBL" id="AP005757">
    <property type="protein sequence ID" value="BAD10621.1"/>
    <property type="molecule type" value="Genomic_DNA"/>
</dbReference>
<protein>
    <submittedName>
        <fullName evidence="3">Uncharacterized protein</fullName>
    </submittedName>
</protein>
<sequence>MPRCPSRCSTIGEGKEPYMRHPCNHPVYRRRWRGGVAPNVSSLQITDGAIFVRFQVCRLTQSSLSLRLLGCRRQRDPLPSSLPLLAETLAPALASPSQDRLSTLRLPPSSAASVGTRRDADALPLPVTLPTTPAAAANPRGQARSACWQGDEKTRRQMTMPMVSTLYEIEILSRISDSDSRS</sequence>
<feature type="compositionally biased region" description="Low complexity" evidence="1">
    <location>
        <begin position="122"/>
        <end position="139"/>
    </location>
</feature>
<accession>Q6YWL0</accession>
<reference evidence="4" key="3">
    <citation type="journal article" date="2005" name="Nature">
        <title>The map-based sequence of the rice genome.</title>
        <authorList>
            <consortium name="International rice genome sequencing project (IRGSP)"/>
            <person name="Matsumoto T."/>
            <person name="Wu J."/>
            <person name="Kanamori H."/>
            <person name="Katayose Y."/>
            <person name="Fujisawa M."/>
            <person name="Namiki N."/>
            <person name="Mizuno H."/>
            <person name="Yamamoto K."/>
            <person name="Antonio B.A."/>
            <person name="Baba T."/>
            <person name="Sakata K."/>
            <person name="Nagamura Y."/>
            <person name="Aoki H."/>
            <person name="Arikawa K."/>
            <person name="Arita K."/>
            <person name="Bito T."/>
            <person name="Chiden Y."/>
            <person name="Fujitsuka N."/>
            <person name="Fukunaka R."/>
            <person name="Hamada M."/>
            <person name="Harada C."/>
            <person name="Hayashi A."/>
            <person name="Hijishita S."/>
            <person name="Honda M."/>
            <person name="Hosokawa S."/>
            <person name="Ichikawa Y."/>
            <person name="Idonuma A."/>
            <person name="Iijima M."/>
            <person name="Ikeda M."/>
            <person name="Ikeno M."/>
            <person name="Ito K."/>
            <person name="Ito S."/>
            <person name="Ito T."/>
            <person name="Ito Y."/>
            <person name="Ito Y."/>
            <person name="Iwabuchi A."/>
            <person name="Kamiya K."/>
            <person name="Karasawa W."/>
            <person name="Kurita K."/>
            <person name="Katagiri S."/>
            <person name="Kikuta A."/>
            <person name="Kobayashi H."/>
            <person name="Kobayashi N."/>
            <person name="Machita K."/>
            <person name="Maehara T."/>
            <person name="Masukawa M."/>
            <person name="Mizubayashi T."/>
            <person name="Mukai Y."/>
            <person name="Nagasaki H."/>
            <person name="Nagata Y."/>
            <person name="Naito S."/>
            <person name="Nakashima M."/>
            <person name="Nakama Y."/>
            <person name="Nakamichi Y."/>
            <person name="Nakamura M."/>
            <person name="Meguro A."/>
            <person name="Negishi M."/>
            <person name="Ohta I."/>
            <person name="Ohta T."/>
            <person name="Okamoto M."/>
            <person name="Ono N."/>
            <person name="Saji S."/>
            <person name="Sakaguchi M."/>
            <person name="Sakai K."/>
            <person name="Shibata M."/>
            <person name="Shimokawa T."/>
            <person name="Song J."/>
            <person name="Takazaki Y."/>
            <person name="Terasawa K."/>
            <person name="Tsugane M."/>
            <person name="Tsuji K."/>
            <person name="Ueda S."/>
            <person name="Waki K."/>
            <person name="Yamagata H."/>
            <person name="Yamamoto M."/>
            <person name="Yamamoto S."/>
            <person name="Yamane H."/>
            <person name="Yoshiki S."/>
            <person name="Yoshihara R."/>
            <person name="Yukawa K."/>
            <person name="Zhong H."/>
            <person name="Yano M."/>
            <person name="Yuan Q."/>
            <person name="Ouyang S."/>
            <person name="Liu J."/>
            <person name="Jones K.M."/>
            <person name="Gansberger K."/>
            <person name="Moffat K."/>
            <person name="Hill J."/>
            <person name="Bera J."/>
            <person name="Fadrosh D."/>
            <person name="Jin S."/>
            <person name="Johri S."/>
            <person name="Kim M."/>
            <person name="Overton L."/>
            <person name="Reardon M."/>
            <person name="Tsitrin T."/>
            <person name="Vuong H."/>
            <person name="Weaver B."/>
            <person name="Ciecko A."/>
            <person name="Tallon L."/>
            <person name="Jackson J."/>
            <person name="Pai G."/>
            <person name="Aken S.V."/>
            <person name="Utterback T."/>
            <person name="Reidmuller S."/>
            <person name="Feldblyum T."/>
            <person name="Hsiao J."/>
            <person name="Zismann V."/>
            <person name="Iobst S."/>
            <person name="de Vazeille A.R."/>
            <person name="Buell C.R."/>
            <person name="Ying K."/>
            <person name="Li Y."/>
            <person name="Lu T."/>
            <person name="Huang Y."/>
            <person name="Zhao Q."/>
            <person name="Feng Q."/>
            <person name="Zhang L."/>
            <person name="Zhu J."/>
            <person name="Weng Q."/>
            <person name="Mu J."/>
            <person name="Lu Y."/>
            <person name="Fan D."/>
            <person name="Liu Y."/>
            <person name="Guan J."/>
            <person name="Zhang Y."/>
            <person name="Yu S."/>
            <person name="Liu X."/>
            <person name="Zhang Y."/>
            <person name="Hong G."/>
            <person name="Han B."/>
            <person name="Choisne N."/>
            <person name="Demange N."/>
            <person name="Orjeda G."/>
            <person name="Samain S."/>
            <person name="Cattolico L."/>
            <person name="Pelletier E."/>
            <person name="Couloux A."/>
            <person name="Segurens B."/>
            <person name="Wincker P."/>
            <person name="D'Hont A."/>
            <person name="Scarpelli C."/>
            <person name="Weissenbach J."/>
            <person name="Salanoubat M."/>
            <person name="Quetier F."/>
            <person name="Yu Y."/>
            <person name="Kim H.R."/>
            <person name="Rambo T."/>
            <person name="Currie J."/>
            <person name="Collura K."/>
            <person name="Luo M."/>
            <person name="Yang T."/>
            <person name="Ammiraju J.S.S."/>
            <person name="Engler F."/>
            <person name="Soderlund C."/>
            <person name="Wing R.A."/>
            <person name="Palmer L.E."/>
            <person name="de la Bastide M."/>
            <person name="Spiegel L."/>
            <person name="Nascimento L."/>
            <person name="Zutavern T."/>
            <person name="O'Shaughnessy A."/>
            <person name="Dike S."/>
            <person name="Dedhia N."/>
            <person name="Preston R."/>
            <person name="Balija V."/>
            <person name="McCombie W.R."/>
            <person name="Chow T."/>
            <person name="Chen H."/>
            <person name="Chung M."/>
            <person name="Chen C."/>
            <person name="Shaw J."/>
            <person name="Wu H."/>
            <person name="Hsiao K."/>
            <person name="Chao Y."/>
            <person name="Chu M."/>
            <person name="Cheng C."/>
            <person name="Hour A."/>
            <person name="Lee P."/>
            <person name="Lin S."/>
            <person name="Lin Y."/>
            <person name="Liou J."/>
            <person name="Liu S."/>
            <person name="Hsing Y."/>
            <person name="Raghuvanshi S."/>
            <person name="Mohanty A."/>
            <person name="Bharti A.K."/>
            <person name="Gaur A."/>
            <person name="Gupta V."/>
            <person name="Kumar D."/>
            <person name="Ravi V."/>
            <person name="Vij S."/>
            <person name="Kapur A."/>
            <person name="Khurana P."/>
            <person name="Khurana P."/>
            <person name="Khurana J.P."/>
            <person name="Tyagi A.K."/>
            <person name="Gaikwad K."/>
            <person name="Singh A."/>
            <person name="Dalal V."/>
            <person name="Srivastava S."/>
            <person name="Dixit A."/>
            <person name="Pal A.K."/>
            <person name="Ghazi I.A."/>
            <person name="Yadav M."/>
            <person name="Pandit A."/>
            <person name="Bhargava A."/>
            <person name="Sureshbabu K."/>
            <person name="Batra K."/>
            <person name="Sharma T.R."/>
            <person name="Mohapatra T."/>
            <person name="Singh N.K."/>
            <person name="Messing J."/>
            <person name="Nelson A.B."/>
            <person name="Fuks G."/>
            <person name="Kavchok S."/>
            <person name="Keizer G."/>
            <person name="Linton E."/>
            <person name="Llaca V."/>
            <person name="Song R."/>
            <person name="Tanyolac B."/>
            <person name="Young S."/>
            <person name="Ho-Il K."/>
            <person name="Hahn J.H."/>
            <person name="Sangsakoo G."/>
            <person name="Vanavichit A."/>
            <person name="de Mattos Luiz.A.T."/>
            <person name="Zimmer P.D."/>
            <person name="Malone G."/>
            <person name="Dellagostin O."/>
            <person name="de Oliveira A.C."/>
            <person name="Bevan M."/>
            <person name="Bancroft I."/>
            <person name="Minx P."/>
            <person name="Cordum H."/>
            <person name="Wilson R."/>
            <person name="Cheng Z."/>
            <person name="Jin W."/>
            <person name="Jiang J."/>
            <person name="Leong S.A."/>
            <person name="Iwama H."/>
            <person name="Gojobori T."/>
            <person name="Itoh T."/>
            <person name="Niimura Y."/>
            <person name="Fujii Y."/>
            <person name="Habara T."/>
            <person name="Sakai H."/>
            <person name="Sato Y."/>
            <person name="Wilson G."/>
            <person name="Kumar K."/>
            <person name="McCouch S."/>
            <person name="Juretic N."/>
            <person name="Hoen D."/>
            <person name="Wright S."/>
            <person name="Bruskiewich R."/>
            <person name="Bureau T."/>
            <person name="Miyao A."/>
            <person name="Hirochika H."/>
            <person name="Nishikawa T."/>
            <person name="Kadowaki K."/>
            <person name="Sugiura M."/>
            <person name="Burr B."/>
            <person name="Sasaki T."/>
        </authorList>
    </citation>
    <scope>NUCLEOTIDE SEQUENCE [LARGE SCALE GENOMIC DNA]</scope>
    <source>
        <strain evidence="4">cv. Nipponbare</strain>
    </source>
</reference>
<evidence type="ECO:0000313" key="2">
    <source>
        <dbReference type="EMBL" id="BAD09845.1"/>
    </source>
</evidence>
<dbReference type="EMBL" id="AP004666">
    <property type="protein sequence ID" value="BAD09845.1"/>
    <property type="molecule type" value="Genomic_DNA"/>
</dbReference>
<evidence type="ECO:0000313" key="3">
    <source>
        <dbReference type="EMBL" id="BAD10621.1"/>
    </source>
</evidence>
<evidence type="ECO:0000256" key="1">
    <source>
        <dbReference type="SAM" id="MobiDB-lite"/>
    </source>
</evidence>
<name>Q6YWL0_ORYSJ</name>
<dbReference type="AlphaFoldDB" id="Q6YWL0"/>
<reference evidence="2" key="1">
    <citation type="submission" date="2002-01" db="EMBL/GenBank/DDBJ databases">
        <title>Oryza sativa nipponbare(GA3) genomic DNA, chromosome 8, PAC clone:P0431A03.</title>
        <authorList>
            <person name="Sasaki T."/>
            <person name="Matsumoto T."/>
            <person name="Yamamoto K."/>
        </authorList>
    </citation>
    <scope>NUCLEOTIDE SEQUENCE</scope>
</reference>
<gene>
    <name evidence="3" type="ORF">P0413H11.10</name>
    <name evidence="2" type="ORF">P0431A03.32</name>
</gene>
<proteinExistence type="predicted"/>
<reference evidence="3" key="2">
    <citation type="submission" date="2002-09" db="EMBL/GenBank/DDBJ databases">
        <title>Oryza sativa nipponbare(GA3) genomic DNA, chromosome 8, PAC clone:P0413H11.</title>
        <authorList>
            <person name="Sasaki T."/>
            <person name="Matsumoto T."/>
            <person name="Katayose Y."/>
        </authorList>
    </citation>
    <scope>NUCLEOTIDE SEQUENCE</scope>
</reference>
<organism evidence="3 4">
    <name type="scientific">Oryza sativa subsp. japonica</name>
    <name type="common">Rice</name>
    <dbReference type="NCBI Taxonomy" id="39947"/>
    <lineage>
        <taxon>Eukaryota</taxon>
        <taxon>Viridiplantae</taxon>
        <taxon>Streptophyta</taxon>
        <taxon>Embryophyta</taxon>
        <taxon>Tracheophyta</taxon>
        <taxon>Spermatophyta</taxon>
        <taxon>Magnoliopsida</taxon>
        <taxon>Liliopsida</taxon>
        <taxon>Poales</taxon>
        <taxon>Poaceae</taxon>
        <taxon>BOP clade</taxon>
        <taxon>Oryzoideae</taxon>
        <taxon>Oryzeae</taxon>
        <taxon>Oryzinae</taxon>
        <taxon>Oryza</taxon>
        <taxon>Oryza sativa</taxon>
    </lineage>
</organism>
<reference evidence="4" key="4">
    <citation type="journal article" date="2008" name="Nucleic Acids Res.">
        <title>The rice annotation project database (RAP-DB): 2008 update.</title>
        <authorList>
            <consortium name="The rice annotation project (RAP)"/>
        </authorList>
    </citation>
    <scope>GENOME REANNOTATION</scope>
    <source>
        <strain evidence="4">cv. Nipponbare</strain>
    </source>
</reference>
<evidence type="ECO:0000313" key="4">
    <source>
        <dbReference type="Proteomes" id="UP000000763"/>
    </source>
</evidence>